<dbReference type="GO" id="GO:0035091">
    <property type="term" value="F:phosphatidylinositol binding"/>
    <property type="evidence" value="ECO:0007669"/>
    <property type="project" value="InterPro"/>
</dbReference>
<keyword evidence="7" id="KW-1185">Reference proteome</keyword>
<protein>
    <submittedName>
        <fullName evidence="6">Ankyrin</fullName>
    </submittedName>
</protein>
<dbReference type="InterPro" id="IPR036871">
    <property type="entry name" value="PX_dom_sf"/>
</dbReference>
<dbReference type="SUPFAM" id="SSF48403">
    <property type="entry name" value="Ankyrin repeat"/>
    <property type="match status" value="1"/>
</dbReference>
<proteinExistence type="predicted"/>
<evidence type="ECO:0000259" key="5">
    <source>
        <dbReference type="PROSITE" id="PS51205"/>
    </source>
</evidence>
<dbReference type="SMART" id="SM00312">
    <property type="entry name" value="PX"/>
    <property type="match status" value="1"/>
</dbReference>
<dbReference type="OrthoDB" id="7464126at2759"/>
<evidence type="ECO:0000256" key="1">
    <source>
        <dbReference type="ARBA" id="ARBA00022737"/>
    </source>
</evidence>
<feature type="domain" description="VPS9" evidence="5">
    <location>
        <begin position="1"/>
        <end position="111"/>
    </location>
</feature>
<dbReference type="PROSITE" id="PS50088">
    <property type="entry name" value="ANK_REPEAT"/>
    <property type="match status" value="2"/>
</dbReference>
<accession>A0A139AT29</accession>
<evidence type="ECO:0000256" key="2">
    <source>
        <dbReference type="ARBA" id="ARBA00023043"/>
    </source>
</evidence>
<evidence type="ECO:0000256" key="4">
    <source>
        <dbReference type="SAM" id="MobiDB-lite"/>
    </source>
</evidence>
<sequence>MTWGIEDAQTGGHHPYLFNVGAQDTSGLEVVSPSPAQLGLSPLSSDDLIPMLIVALIRVMLETGAPMVAILRYMVDFATWNAVDKGEWGFVAGCVESALEWLREVDAGSSMGSGIGGNVESGKTQLRRTDSKEWITMNFNDQETSGLLASGLPGYAELEEISNWNGRWWNAIESGDVAMCRSIMGEYNDRVGRENQPDILPHFVTARDSQGNDSVLLATRSSHPDMVRFLTEATPSGLELPAHTVNFDLETPLHVAVMKGDVETLRALLACFPKRERALSHPALTVLDEVSALLLQCGANPNSTDLSGRTVFHIGNPAMLKTLYEHGALWDVAANDGATPLLYRCVQKDVEGMVALLDVERHARMGDRNRVQNGIEWNVGDMGGRTPAHFVAFRGGPENEALLEMMLDLGLPLAKEDRTPSGHEEQVIAKPFLNLNALTLRSNTPLHAACETNQMAIVRMLVETGLADPTIRNMYGKTPSEVASSDEVKDFVEGYALLWHDSDKQNVRNGGNEETPPVENTHSSDRKVAAVVRCSYVDGSVLFTVKTGVPPNVESITTVKRTIGDFVMLRSQLLEEHPAICLPELRDLSGTQELVAALTLSTSSYLSDHQDVLSPSVTTSPIRGEAAVIEFQKSGLSPRQIEDALQVASNQGSANRAIKRIIRRLNRFLQWLLRHPLISANELVWEFLVLPEIDWQQIQNRTLQRKLDLVDTILDEYPPVFRDAGVAGAYSEIEYIGHFFKEQEQKLVDISTASTMCAVRAKLLSKTKRSLASSVSVLAHQLGRPTGLAFERETARSSQQPRSAKSYSGYRGSVAELSLRGLEHVLKEESTRDAWDLSQSFQETVLEIQGTKGLLRRHDDAATSFLDSVRATQKLEVEVTKLETEVNPANDPATTNPDEMVDPTIIDRDAYGGTTNTSSGNTQFFSSAAATLRDLNPVLLIDRLRPIRTQPKEHLIAKLSERTAEHARMEREMTRLGSLLRFVDTAGKEELDSFHRERSRGVIDALDQWVRWNVVEDSKALDFAEEALQLMHRINMDDKF</sequence>
<dbReference type="InterPro" id="IPR001683">
    <property type="entry name" value="PX_dom"/>
</dbReference>
<dbReference type="Proteomes" id="UP000070544">
    <property type="component" value="Unassembled WGS sequence"/>
</dbReference>
<dbReference type="GO" id="GO:0006511">
    <property type="term" value="P:ubiquitin-dependent protein catabolic process"/>
    <property type="evidence" value="ECO:0007669"/>
    <property type="project" value="TreeGrafter"/>
</dbReference>
<dbReference type="PANTHER" id="PTHR24173">
    <property type="entry name" value="ANKYRIN REPEAT CONTAINING"/>
    <property type="match status" value="1"/>
</dbReference>
<feature type="repeat" description="ANK" evidence="3">
    <location>
        <begin position="441"/>
        <end position="465"/>
    </location>
</feature>
<feature type="region of interest" description="Disordered" evidence="4">
    <location>
        <begin position="504"/>
        <end position="524"/>
    </location>
</feature>
<name>A0A139AT29_GONPJ</name>
<dbReference type="Pfam" id="PF00023">
    <property type="entry name" value="Ank"/>
    <property type="match status" value="2"/>
</dbReference>
<keyword evidence="1" id="KW-0677">Repeat</keyword>
<dbReference type="Pfam" id="PF00787">
    <property type="entry name" value="PX"/>
    <property type="match status" value="1"/>
</dbReference>
<gene>
    <name evidence="6" type="ORF">M427DRAFT_432428</name>
</gene>
<organism evidence="6 7">
    <name type="scientific">Gonapodya prolifera (strain JEL478)</name>
    <name type="common">Monoblepharis prolifera</name>
    <dbReference type="NCBI Taxonomy" id="1344416"/>
    <lineage>
        <taxon>Eukaryota</taxon>
        <taxon>Fungi</taxon>
        <taxon>Fungi incertae sedis</taxon>
        <taxon>Chytridiomycota</taxon>
        <taxon>Chytridiomycota incertae sedis</taxon>
        <taxon>Monoblepharidomycetes</taxon>
        <taxon>Monoblepharidales</taxon>
        <taxon>Gonapodyaceae</taxon>
        <taxon>Gonapodya</taxon>
    </lineage>
</organism>
<dbReference type="GO" id="GO:0000151">
    <property type="term" value="C:ubiquitin ligase complex"/>
    <property type="evidence" value="ECO:0007669"/>
    <property type="project" value="TreeGrafter"/>
</dbReference>
<dbReference type="InterPro" id="IPR002110">
    <property type="entry name" value="Ankyrin_rpt"/>
</dbReference>
<dbReference type="SMART" id="SM00248">
    <property type="entry name" value="ANK"/>
    <property type="match status" value="5"/>
</dbReference>
<dbReference type="PANTHER" id="PTHR24173:SF85">
    <property type="entry name" value="PROTEIN FEM-1 HOMOLOG CG6966"/>
    <property type="match status" value="1"/>
</dbReference>
<evidence type="ECO:0000313" key="6">
    <source>
        <dbReference type="EMBL" id="KXS19881.1"/>
    </source>
</evidence>
<evidence type="ECO:0000313" key="7">
    <source>
        <dbReference type="Proteomes" id="UP000070544"/>
    </source>
</evidence>
<dbReference type="InterPro" id="IPR036770">
    <property type="entry name" value="Ankyrin_rpt-contain_sf"/>
</dbReference>
<dbReference type="AlphaFoldDB" id="A0A139AT29"/>
<dbReference type="Gene3D" id="1.25.40.20">
    <property type="entry name" value="Ankyrin repeat-containing domain"/>
    <property type="match status" value="1"/>
</dbReference>
<dbReference type="SUPFAM" id="SSF64268">
    <property type="entry name" value="PX domain"/>
    <property type="match status" value="1"/>
</dbReference>
<keyword evidence="2 3" id="KW-0040">ANK repeat</keyword>
<dbReference type="EMBL" id="KQ965737">
    <property type="protein sequence ID" value="KXS19881.1"/>
    <property type="molecule type" value="Genomic_DNA"/>
</dbReference>
<dbReference type="PROSITE" id="PS51205">
    <property type="entry name" value="VPS9"/>
    <property type="match status" value="1"/>
</dbReference>
<dbReference type="PROSITE" id="PS50297">
    <property type="entry name" value="ANK_REP_REGION"/>
    <property type="match status" value="2"/>
</dbReference>
<evidence type="ECO:0000256" key="3">
    <source>
        <dbReference type="PROSITE-ProRule" id="PRU00023"/>
    </source>
</evidence>
<dbReference type="InterPro" id="IPR003123">
    <property type="entry name" value="VPS9"/>
</dbReference>
<dbReference type="STRING" id="1344416.A0A139AT29"/>
<feature type="repeat" description="ANK" evidence="3">
    <location>
        <begin position="248"/>
        <end position="269"/>
    </location>
</feature>
<reference evidence="6 7" key="1">
    <citation type="journal article" date="2015" name="Genome Biol. Evol.">
        <title>Phylogenomic analyses indicate that early fungi evolved digesting cell walls of algal ancestors of land plants.</title>
        <authorList>
            <person name="Chang Y."/>
            <person name="Wang S."/>
            <person name="Sekimoto S."/>
            <person name="Aerts A.L."/>
            <person name="Choi C."/>
            <person name="Clum A."/>
            <person name="LaButti K.M."/>
            <person name="Lindquist E.A."/>
            <person name="Yee Ngan C."/>
            <person name="Ohm R.A."/>
            <person name="Salamov A.A."/>
            <person name="Grigoriev I.V."/>
            <person name="Spatafora J.W."/>
            <person name="Berbee M.L."/>
        </authorList>
    </citation>
    <scope>NUCLEOTIDE SEQUENCE [LARGE SCALE GENOMIC DNA]</scope>
    <source>
        <strain evidence="6 7">JEL478</strain>
    </source>
</reference>
<dbReference type="Gene3D" id="3.30.1520.10">
    <property type="entry name" value="Phox-like domain"/>
    <property type="match status" value="1"/>
</dbReference>